<dbReference type="InterPro" id="IPR046249">
    <property type="entry name" value="DUF6282"/>
</dbReference>
<dbReference type="Pfam" id="PF19799">
    <property type="entry name" value="DUF6282"/>
    <property type="match status" value="1"/>
</dbReference>
<dbReference type="EMBL" id="BARS01003790">
    <property type="protein sequence ID" value="GAF68483.1"/>
    <property type="molecule type" value="Genomic_DNA"/>
</dbReference>
<protein>
    <recommendedName>
        <fullName evidence="2">Amidohydrolase-related domain-containing protein</fullName>
    </recommendedName>
</protein>
<accession>X0RIA9</accession>
<reference evidence="1" key="1">
    <citation type="journal article" date="2014" name="Front. Microbiol.">
        <title>High frequency of phylogenetically diverse reductive dehalogenase-homologous genes in deep subseafloor sedimentary metagenomes.</title>
        <authorList>
            <person name="Kawai M."/>
            <person name="Futagami T."/>
            <person name="Toyoda A."/>
            <person name="Takaki Y."/>
            <person name="Nishi S."/>
            <person name="Hori S."/>
            <person name="Arai W."/>
            <person name="Tsubouchi T."/>
            <person name="Morono Y."/>
            <person name="Uchiyama I."/>
            <person name="Ito T."/>
            <person name="Fujiyama A."/>
            <person name="Inagaki F."/>
            <person name="Takami H."/>
        </authorList>
    </citation>
    <scope>NUCLEOTIDE SEQUENCE</scope>
    <source>
        <strain evidence="1">Expedition CK06-06</strain>
    </source>
</reference>
<name>X0RIA9_9ZZZZ</name>
<sequence>MPEDLQSGRSVKLTYELLRGAIDLHVHPGPHLKSSPRRVDPIECAIEARDAGMRAMVYLDCFEMSNGITWLVNRHVENFTVFGGLIMNTVYGGMNPRSVATALEYGDGAKYIQFGTHSTYYQASKEGRIVDGQFKSLAEL</sequence>
<evidence type="ECO:0008006" key="2">
    <source>
        <dbReference type="Google" id="ProtNLM"/>
    </source>
</evidence>
<evidence type="ECO:0000313" key="1">
    <source>
        <dbReference type="EMBL" id="GAF68483.1"/>
    </source>
</evidence>
<dbReference type="AlphaFoldDB" id="X0RIA9"/>
<feature type="non-terminal residue" evidence="1">
    <location>
        <position position="140"/>
    </location>
</feature>
<comment type="caution">
    <text evidence="1">The sequence shown here is derived from an EMBL/GenBank/DDBJ whole genome shotgun (WGS) entry which is preliminary data.</text>
</comment>
<proteinExistence type="predicted"/>
<organism evidence="1">
    <name type="scientific">marine sediment metagenome</name>
    <dbReference type="NCBI Taxonomy" id="412755"/>
    <lineage>
        <taxon>unclassified sequences</taxon>
        <taxon>metagenomes</taxon>
        <taxon>ecological metagenomes</taxon>
    </lineage>
</organism>
<gene>
    <name evidence="1" type="ORF">S01H1_07345</name>
</gene>